<keyword evidence="6" id="KW-0012">Acyltransferase</keyword>
<evidence type="ECO:0000313" key="9">
    <source>
        <dbReference type="Proteomes" id="UP000651977"/>
    </source>
</evidence>
<dbReference type="InterPro" id="IPR001173">
    <property type="entry name" value="Glyco_trans_2-like"/>
</dbReference>
<dbReference type="CDD" id="cd04179">
    <property type="entry name" value="DPM_DPG-synthase_like"/>
    <property type="match status" value="1"/>
</dbReference>
<dbReference type="RefSeq" id="WP_188407433.1">
    <property type="nucleotide sequence ID" value="NZ_BMDY01000012.1"/>
</dbReference>
<evidence type="ECO:0000256" key="2">
    <source>
        <dbReference type="ARBA" id="ARBA00022475"/>
    </source>
</evidence>
<dbReference type="PANTHER" id="PTHR10859">
    <property type="entry name" value="GLYCOSYL TRANSFERASE"/>
    <property type="match status" value="1"/>
</dbReference>
<dbReference type="PANTHER" id="PTHR10859:SF91">
    <property type="entry name" value="DOLICHYL-PHOSPHATE BETA-GLUCOSYLTRANSFERASE"/>
    <property type="match status" value="1"/>
</dbReference>
<dbReference type="EMBL" id="BMDY01000012">
    <property type="protein sequence ID" value="GGB07947.1"/>
    <property type="molecule type" value="Genomic_DNA"/>
</dbReference>
<evidence type="ECO:0000256" key="4">
    <source>
        <dbReference type="ARBA" id="ARBA00022679"/>
    </source>
</evidence>
<evidence type="ECO:0000256" key="3">
    <source>
        <dbReference type="ARBA" id="ARBA00022519"/>
    </source>
</evidence>
<dbReference type="GO" id="GO:0016740">
    <property type="term" value="F:transferase activity"/>
    <property type="evidence" value="ECO:0007669"/>
    <property type="project" value="UniProtKB-KW"/>
</dbReference>
<evidence type="ECO:0000259" key="7">
    <source>
        <dbReference type="Pfam" id="PF00535"/>
    </source>
</evidence>
<dbReference type="InterPro" id="IPR029044">
    <property type="entry name" value="Nucleotide-diphossugar_trans"/>
</dbReference>
<sequence>MFKPCVVIPNYNHRDAIEATISELQLPIILVDDCSEPEIADFLEQLAAQYQHVQLIRHSHNLGKGGAVMSGLREAQAQGYSHALQVDADGQHDLADVARFLALAEAQPQALITGVPEYDDSVPKARYYARYITHVWVWIETLSTQLQDSMCGFRVYPLASTIDLLNSAKLGQRMDFDIEILVRHYWLGTPIRQVPTQVIYPEQGLSHFRAWQDNWLISKMHTKLFFGMLWRSPKLLWRKHKQAHWSSMAERGSLWGLKLTLLGYRLGGRYLAKLLLYPAIAYFFISGGTTRRASQAFLAKAAAQPASPLPAKPGWKQSFAHFLSFGSASLSRLDAWSQKMTRAEVDFPNKAMLVETLKAKQGAVLLTSHLGHIEMCRALAETEYRTRINVVVLTENANKFNKMLAELNPDSQLNLIHISEFTPDLGIRLAQYVENGELIAIAADRTPADSYGRVNYHEFMGALAPFPQGPFIIAALLRCPVFSLFCMQQQHGRYHLYLEKISDDLGANRKQRQQRIEQASQQYAEQLQYLAIRYPLQWFNFYDFWCPDTQDTVTKG</sequence>
<accession>A0ABQ1I1U5</accession>
<evidence type="ECO:0000313" key="8">
    <source>
        <dbReference type="EMBL" id="GGB07947.1"/>
    </source>
</evidence>
<keyword evidence="2" id="KW-1003">Cell membrane</keyword>
<dbReference type="Proteomes" id="UP000651977">
    <property type="component" value="Unassembled WGS sequence"/>
</dbReference>
<comment type="caution">
    <text evidence="8">The sequence shown here is derived from an EMBL/GenBank/DDBJ whole genome shotgun (WGS) entry which is preliminary data.</text>
</comment>
<name>A0ABQ1I1U5_9ALTE</name>
<dbReference type="CDD" id="cd07984">
    <property type="entry name" value="LPLAT_LABLAT-like"/>
    <property type="match status" value="1"/>
</dbReference>
<dbReference type="InterPro" id="IPR004960">
    <property type="entry name" value="LipA_acyltrans"/>
</dbReference>
<gene>
    <name evidence="8" type="ORF">GCM10007414_21670</name>
</gene>
<evidence type="ECO:0000256" key="5">
    <source>
        <dbReference type="ARBA" id="ARBA00023136"/>
    </source>
</evidence>
<dbReference type="Pfam" id="PF00535">
    <property type="entry name" value="Glycos_transf_2"/>
    <property type="match status" value="1"/>
</dbReference>
<evidence type="ECO:0000256" key="6">
    <source>
        <dbReference type="ARBA" id="ARBA00023315"/>
    </source>
</evidence>
<feature type="domain" description="Glycosyltransferase 2-like" evidence="7">
    <location>
        <begin position="5"/>
        <end position="131"/>
    </location>
</feature>
<dbReference type="Gene3D" id="3.90.550.10">
    <property type="entry name" value="Spore Coat Polysaccharide Biosynthesis Protein SpsA, Chain A"/>
    <property type="match status" value="1"/>
</dbReference>
<keyword evidence="3" id="KW-0997">Cell inner membrane</keyword>
<keyword evidence="9" id="KW-1185">Reference proteome</keyword>
<evidence type="ECO:0000256" key="1">
    <source>
        <dbReference type="ARBA" id="ARBA00004533"/>
    </source>
</evidence>
<comment type="subcellular location">
    <subcellularLocation>
        <location evidence="1">Cell inner membrane</location>
    </subcellularLocation>
</comment>
<protein>
    <submittedName>
        <fullName evidence="8">Glycosyl transferase family 2</fullName>
    </submittedName>
</protein>
<organism evidence="8 9">
    <name type="scientific">Agarivorans gilvus</name>
    <dbReference type="NCBI Taxonomy" id="680279"/>
    <lineage>
        <taxon>Bacteria</taxon>
        <taxon>Pseudomonadati</taxon>
        <taxon>Pseudomonadota</taxon>
        <taxon>Gammaproteobacteria</taxon>
        <taxon>Alteromonadales</taxon>
        <taxon>Alteromonadaceae</taxon>
        <taxon>Agarivorans</taxon>
    </lineage>
</organism>
<proteinExistence type="predicted"/>
<dbReference type="SUPFAM" id="SSF53448">
    <property type="entry name" value="Nucleotide-diphospho-sugar transferases"/>
    <property type="match status" value="1"/>
</dbReference>
<dbReference type="Pfam" id="PF03279">
    <property type="entry name" value="Lip_A_acyltrans"/>
    <property type="match status" value="1"/>
</dbReference>
<keyword evidence="4 8" id="KW-0808">Transferase</keyword>
<reference evidence="9" key="1">
    <citation type="journal article" date="2019" name="Int. J. Syst. Evol. Microbiol.">
        <title>The Global Catalogue of Microorganisms (GCM) 10K type strain sequencing project: providing services to taxonomists for standard genome sequencing and annotation.</title>
        <authorList>
            <consortium name="The Broad Institute Genomics Platform"/>
            <consortium name="The Broad Institute Genome Sequencing Center for Infectious Disease"/>
            <person name="Wu L."/>
            <person name="Ma J."/>
        </authorList>
    </citation>
    <scope>NUCLEOTIDE SEQUENCE [LARGE SCALE GENOMIC DNA]</scope>
    <source>
        <strain evidence="9">CGMCC 1.10131</strain>
    </source>
</reference>
<keyword evidence="5" id="KW-0472">Membrane</keyword>